<dbReference type="InterPro" id="IPR036852">
    <property type="entry name" value="Peptidase_S8/S53_dom_sf"/>
</dbReference>
<keyword evidence="2" id="KW-0645">Protease</keyword>
<evidence type="ECO:0000259" key="5">
    <source>
        <dbReference type="Pfam" id="PF00082"/>
    </source>
</evidence>
<dbReference type="PROSITE" id="PS00138">
    <property type="entry name" value="SUBTILASE_SER"/>
    <property type="match status" value="1"/>
</dbReference>
<evidence type="ECO:0000256" key="4">
    <source>
        <dbReference type="ARBA" id="ARBA00022825"/>
    </source>
</evidence>
<feature type="domain" description="Peptidase S8/S53" evidence="5">
    <location>
        <begin position="114"/>
        <end position="314"/>
    </location>
</feature>
<dbReference type="Gene3D" id="2.60.120.1290">
    <property type="match status" value="1"/>
</dbReference>
<dbReference type="PROSITE" id="PS51892">
    <property type="entry name" value="SUBTILASE"/>
    <property type="match status" value="1"/>
</dbReference>
<gene>
    <name evidence="6" type="ORF">MNBD_GAMMA17-1979</name>
</gene>
<dbReference type="PRINTS" id="PR00723">
    <property type="entry name" value="SUBTILISIN"/>
</dbReference>
<reference evidence="6" key="1">
    <citation type="submission" date="2018-06" db="EMBL/GenBank/DDBJ databases">
        <authorList>
            <person name="Zhirakovskaya E."/>
        </authorList>
    </citation>
    <scope>NUCLEOTIDE SEQUENCE</scope>
</reference>
<dbReference type="SUPFAM" id="SSF52743">
    <property type="entry name" value="Subtilisin-like"/>
    <property type="match status" value="1"/>
</dbReference>
<evidence type="ECO:0000256" key="2">
    <source>
        <dbReference type="ARBA" id="ARBA00022670"/>
    </source>
</evidence>
<dbReference type="InterPro" id="IPR000209">
    <property type="entry name" value="Peptidase_S8/S53_dom"/>
</dbReference>
<dbReference type="InterPro" id="IPR034045">
    <property type="entry name" value="Pep_S8_CspA-like"/>
</dbReference>
<organism evidence="6">
    <name type="scientific">hydrothermal vent metagenome</name>
    <dbReference type="NCBI Taxonomy" id="652676"/>
    <lineage>
        <taxon>unclassified sequences</taxon>
        <taxon>metagenomes</taxon>
        <taxon>ecological metagenomes</taxon>
    </lineage>
</organism>
<dbReference type="Gene3D" id="3.40.50.200">
    <property type="entry name" value="Peptidase S8/S53 domain"/>
    <property type="match status" value="1"/>
</dbReference>
<comment type="similarity">
    <text evidence="1">Belongs to the peptidase S8 family.</text>
</comment>
<dbReference type="InterPro" id="IPR022398">
    <property type="entry name" value="Peptidase_S8_His-AS"/>
</dbReference>
<dbReference type="CDD" id="cd07478">
    <property type="entry name" value="Peptidases_S8_CspA-like"/>
    <property type="match status" value="1"/>
</dbReference>
<evidence type="ECO:0000313" key="6">
    <source>
        <dbReference type="EMBL" id="VAW90011.1"/>
    </source>
</evidence>
<dbReference type="InterPro" id="IPR023828">
    <property type="entry name" value="Peptidase_S8_Ser-AS"/>
</dbReference>
<sequence>MNKIDPTLKEFKREAMDLADTSVAQRSVGVLVQFTGDISDIHAIGLVTSTVKKHPNGRFTLAAGVLPIDRLDDLAAIQHVLRIEASRTFTPELDSSVGEIGAAALHTGTSAFTGSGVVVGIIDSGIDYRHQVFRKADGTSRLLAIWDQDITAEGSETSPSSYALGVEYVKSEIDAALAGGSPTSSIRSYDTTKGHGTHVAGIAAGDGSQAGNCHGVDHYVGVAPDADLIVVNVNSGDDEALGNSMNLINAFEYIFGHPDASGRPVVINLSMGDNLGPHDGSNLVELFIDLFMLEQPGRAIIKSAGNEGNDNRHVTATVPAGGSLDVDFEVPAGIGYRRFIDLWYLNGHTLDVEVVAPGVASPASPRVSPDDADNTWVVNPAAVAGSQMRVVIDSNTNAGGGSDSQIRLTLRPPTSGNLISGWWKVRLTNTGAADAAFHAWIERGTNTPHFRTSGGAAGAVLASDDSTISIPGTSEYVITVGAYSTGAGASGNLAAFSSRGPTRDNRIKPEITAPGVAITSATSRVDEKTSCGCCCDCCLDFYTRKSGTSMAAPHVTGVVALMLQKNPGLDINEIRTHLTASARNPGQGGATPNNQWGFGRLSAQAAVAAVPAPAVSGGGGAVPAGPSSPIRVPVHSPRPSVLQPAGPLGGLQPILAQLRKTALSSEERTLCAALISRHFSEARGLINSNRKLATLWHRGHGPLLLRHTLDRVRFPLIARPEKFDAPEYEQLVMRFITALGRYGSHDLQEDIESYAPRFVSLLKNPLYGQPDTASDYRH</sequence>
<dbReference type="InterPro" id="IPR050131">
    <property type="entry name" value="Peptidase_S8_subtilisin-like"/>
</dbReference>
<dbReference type="InterPro" id="IPR023827">
    <property type="entry name" value="Peptidase_S8_Asp-AS"/>
</dbReference>
<dbReference type="AlphaFoldDB" id="A0A3B0ZEJ6"/>
<evidence type="ECO:0000256" key="3">
    <source>
        <dbReference type="ARBA" id="ARBA00022801"/>
    </source>
</evidence>
<keyword evidence="3" id="KW-0378">Hydrolase</keyword>
<proteinExistence type="inferred from homology"/>
<dbReference type="PANTHER" id="PTHR43806">
    <property type="entry name" value="PEPTIDASE S8"/>
    <property type="match status" value="1"/>
</dbReference>
<name>A0A3B0ZEJ6_9ZZZZ</name>
<evidence type="ECO:0000256" key="1">
    <source>
        <dbReference type="ARBA" id="ARBA00011073"/>
    </source>
</evidence>
<keyword evidence="4" id="KW-0720">Serine protease</keyword>
<dbReference type="PROSITE" id="PS00136">
    <property type="entry name" value="SUBTILASE_ASP"/>
    <property type="match status" value="1"/>
</dbReference>
<dbReference type="GO" id="GO:0006508">
    <property type="term" value="P:proteolysis"/>
    <property type="evidence" value="ECO:0007669"/>
    <property type="project" value="UniProtKB-KW"/>
</dbReference>
<dbReference type="PROSITE" id="PS00137">
    <property type="entry name" value="SUBTILASE_HIS"/>
    <property type="match status" value="1"/>
</dbReference>
<feature type="domain" description="Peptidase S8/S53" evidence="5">
    <location>
        <begin position="462"/>
        <end position="599"/>
    </location>
</feature>
<dbReference type="PANTHER" id="PTHR43806:SF11">
    <property type="entry name" value="CEREVISIN-RELATED"/>
    <property type="match status" value="1"/>
</dbReference>
<dbReference type="Pfam" id="PF00082">
    <property type="entry name" value="Peptidase_S8"/>
    <property type="match status" value="2"/>
</dbReference>
<dbReference type="GO" id="GO:0004252">
    <property type="term" value="F:serine-type endopeptidase activity"/>
    <property type="evidence" value="ECO:0007669"/>
    <property type="project" value="InterPro"/>
</dbReference>
<accession>A0A3B0ZEJ6</accession>
<protein>
    <recommendedName>
        <fullName evidence="5">Peptidase S8/S53 domain-containing protein</fullName>
    </recommendedName>
</protein>
<dbReference type="InterPro" id="IPR015500">
    <property type="entry name" value="Peptidase_S8_subtilisin-rel"/>
</dbReference>
<dbReference type="EMBL" id="UOFQ01000166">
    <property type="protein sequence ID" value="VAW90011.1"/>
    <property type="molecule type" value="Genomic_DNA"/>
</dbReference>